<dbReference type="AlphaFoldDB" id="T1FPJ1"/>
<feature type="transmembrane region" description="Helical" evidence="11">
    <location>
        <begin position="177"/>
        <end position="197"/>
    </location>
</feature>
<dbReference type="InParanoid" id="T1FPJ1"/>
<dbReference type="OrthoDB" id="9939933at2759"/>
<reference evidence="13" key="3">
    <citation type="submission" date="2015-06" db="UniProtKB">
        <authorList>
            <consortium name="EnsemblMetazoa"/>
        </authorList>
    </citation>
    <scope>IDENTIFICATION</scope>
</reference>
<keyword evidence="7 11" id="KW-0378">Hydrolase</keyword>
<name>T1FPJ1_HELRO</name>
<dbReference type="PANTHER" id="PTHR21014:SF6">
    <property type="entry name" value="PHOSPHATIDYLINOSITOL-4,5-BISPHOSPHATE 4-PHOSPHATASE"/>
    <property type="match status" value="1"/>
</dbReference>
<dbReference type="GeneID" id="20210738"/>
<dbReference type="KEGG" id="hro:HELRODRAFT_187998"/>
<sequence length="256" mass="28278">MAGERTPILASSSSSYLGSSLPYEVLVDECDADELPPLQFINESGVGFAIKCKVCQKILDLDSRTDFYVIQCDACQEATPVKPAPFGKKYVRCKCKCLLICKAGSKRVACPRSNCKLIMLLSSSGDHQTRPLQNVVRVTCSYCSQQFLFSFVDKRLARCPHCKKISSVGDRHNRKNIIGFLIASLLFLAAGCFLLGFTLNLLPQNKGLIAAYVVLFLVGALLLLRVYFYWRIKVSQIDSTTTSNNIRSPSIGEVIA</sequence>
<dbReference type="CTD" id="20210738"/>
<evidence type="ECO:0000256" key="6">
    <source>
        <dbReference type="ARBA" id="ARBA00022753"/>
    </source>
</evidence>
<evidence type="ECO:0000256" key="3">
    <source>
        <dbReference type="ARBA" id="ARBA00004155"/>
    </source>
</evidence>
<dbReference type="Pfam" id="PF09788">
    <property type="entry name" value="Tmemb_55A"/>
    <property type="match status" value="1"/>
</dbReference>
<accession>T1FPJ1</accession>
<keyword evidence="5 11" id="KW-0812">Transmembrane</keyword>
<evidence type="ECO:0000256" key="5">
    <source>
        <dbReference type="ARBA" id="ARBA00022692"/>
    </source>
</evidence>
<evidence type="ECO:0000313" key="13">
    <source>
        <dbReference type="EnsemblMetazoa" id="HelroP187998"/>
    </source>
</evidence>
<comment type="function">
    <text evidence="11">Catalyzes the hydrolysis of phosphatidylinositol-4,5-bisphosphate (PtdIns-4,5-P2) to phosphatidylinositol-4-phosphate (PtdIns-4-P).</text>
</comment>
<dbReference type="GO" id="GO:0034597">
    <property type="term" value="F:phosphatidylinositol-4,5-bisphosphate 4-phosphatase activity"/>
    <property type="evidence" value="ECO:0000318"/>
    <property type="project" value="GO_Central"/>
</dbReference>
<dbReference type="OMA" id="ASNHGGM"/>
<feature type="transmembrane region" description="Helical" evidence="11">
    <location>
        <begin position="209"/>
        <end position="230"/>
    </location>
</feature>
<dbReference type="eggNOG" id="KOG4684">
    <property type="taxonomic scope" value="Eukaryota"/>
</dbReference>
<gene>
    <name evidence="13" type="primary">20210738</name>
    <name evidence="12" type="ORF">HELRODRAFT_187998</name>
</gene>
<dbReference type="GO" id="GO:0030670">
    <property type="term" value="C:phagocytic vesicle membrane"/>
    <property type="evidence" value="ECO:0000318"/>
    <property type="project" value="GO_Central"/>
</dbReference>
<reference evidence="14" key="1">
    <citation type="submission" date="2012-12" db="EMBL/GenBank/DDBJ databases">
        <authorList>
            <person name="Hellsten U."/>
            <person name="Grimwood J."/>
            <person name="Chapman J.A."/>
            <person name="Shapiro H."/>
            <person name="Aerts A."/>
            <person name="Otillar R.P."/>
            <person name="Terry A.Y."/>
            <person name="Boore J.L."/>
            <person name="Simakov O."/>
            <person name="Marletaz F."/>
            <person name="Cho S.-J."/>
            <person name="Edsinger-Gonzales E."/>
            <person name="Havlak P."/>
            <person name="Kuo D.-H."/>
            <person name="Larsson T."/>
            <person name="Lv J."/>
            <person name="Arendt D."/>
            <person name="Savage R."/>
            <person name="Osoegawa K."/>
            <person name="de Jong P."/>
            <person name="Lindberg D.R."/>
            <person name="Seaver E.C."/>
            <person name="Weisblat D.A."/>
            <person name="Putnam N.H."/>
            <person name="Grigoriev I.V."/>
            <person name="Rokhsar D.S."/>
        </authorList>
    </citation>
    <scope>NUCLEOTIDE SEQUENCE</scope>
</reference>
<dbReference type="GO" id="GO:0005765">
    <property type="term" value="C:lysosomal membrane"/>
    <property type="evidence" value="ECO:0000318"/>
    <property type="project" value="GO_Central"/>
</dbReference>
<proteinExistence type="predicted"/>
<dbReference type="HOGENOM" id="CLU_087485_1_0_1"/>
<dbReference type="Proteomes" id="UP000015101">
    <property type="component" value="Unassembled WGS sequence"/>
</dbReference>
<keyword evidence="8 11" id="KW-1133">Transmembrane helix</keyword>
<evidence type="ECO:0000256" key="10">
    <source>
        <dbReference type="ARBA" id="ARBA00023228"/>
    </source>
</evidence>
<dbReference type="GO" id="GO:0031902">
    <property type="term" value="C:late endosome membrane"/>
    <property type="evidence" value="ECO:0000318"/>
    <property type="project" value="GO_Central"/>
</dbReference>
<dbReference type="GO" id="GO:0005886">
    <property type="term" value="C:plasma membrane"/>
    <property type="evidence" value="ECO:0000318"/>
    <property type="project" value="GO_Central"/>
</dbReference>
<evidence type="ECO:0000256" key="2">
    <source>
        <dbReference type="ARBA" id="ARBA00004107"/>
    </source>
</evidence>
<dbReference type="EMBL" id="AMQM01000246">
    <property type="status" value="NOT_ANNOTATED_CDS"/>
    <property type="molecule type" value="Genomic_DNA"/>
</dbReference>
<dbReference type="EMBL" id="KB095811">
    <property type="protein sequence ID" value="ESO12825.1"/>
    <property type="molecule type" value="Genomic_DNA"/>
</dbReference>
<evidence type="ECO:0000256" key="8">
    <source>
        <dbReference type="ARBA" id="ARBA00022989"/>
    </source>
</evidence>
<keyword evidence="6 11" id="KW-0967">Endosome</keyword>
<comment type="subcellular location">
    <subcellularLocation>
        <location evidence="2 11">Late endosome membrane</location>
        <topology evidence="2 11">Multi-pass membrane protein</topology>
    </subcellularLocation>
    <subcellularLocation>
        <location evidence="3 11">Lysosome membrane</location>
        <topology evidence="3 11">Multi-pass membrane protein</topology>
    </subcellularLocation>
</comment>
<organism evidence="13 14">
    <name type="scientific">Helobdella robusta</name>
    <name type="common">Californian leech</name>
    <dbReference type="NCBI Taxonomy" id="6412"/>
    <lineage>
        <taxon>Eukaryota</taxon>
        <taxon>Metazoa</taxon>
        <taxon>Spiralia</taxon>
        <taxon>Lophotrochozoa</taxon>
        <taxon>Annelida</taxon>
        <taxon>Clitellata</taxon>
        <taxon>Hirudinea</taxon>
        <taxon>Rhynchobdellida</taxon>
        <taxon>Glossiphoniidae</taxon>
        <taxon>Helobdella</taxon>
    </lineage>
</organism>
<dbReference type="EnsemblMetazoa" id="HelroT187998">
    <property type="protein sequence ID" value="HelroP187998"/>
    <property type="gene ID" value="HelroG187998"/>
</dbReference>
<comment type="catalytic activity">
    <reaction evidence="1 11">
        <text>a 1,2-diacyl-sn-glycero-3-phospho-(1D-myo-inositol-4,5-bisphosphate) + H2O = a 1,2-diacyl-sn-glycero-3-phospho-(1D-myo-inositol-5-phosphate) + phosphate</text>
        <dbReference type="Rhea" id="RHEA:25674"/>
        <dbReference type="ChEBI" id="CHEBI:15377"/>
        <dbReference type="ChEBI" id="CHEBI:43474"/>
        <dbReference type="ChEBI" id="CHEBI:57795"/>
        <dbReference type="ChEBI" id="CHEBI:58456"/>
        <dbReference type="EC" id="3.1.3.78"/>
    </reaction>
</comment>
<evidence type="ECO:0000256" key="11">
    <source>
        <dbReference type="RuleBase" id="RU365008"/>
    </source>
</evidence>
<dbReference type="PANTHER" id="PTHR21014">
    <property type="entry name" value="PHOSPHATIDYLINOSITOL-4,5-BISPHOSPHATE 4-PHOSPHATASE"/>
    <property type="match status" value="1"/>
</dbReference>
<dbReference type="STRING" id="6412.T1FPJ1"/>
<evidence type="ECO:0000256" key="4">
    <source>
        <dbReference type="ARBA" id="ARBA00012936"/>
    </source>
</evidence>
<evidence type="ECO:0000256" key="1">
    <source>
        <dbReference type="ARBA" id="ARBA00001261"/>
    </source>
</evidence>
<keyword evidence="9 11" id="KW-0472">Membrane</keyword>
<dbReference type="GO" id="GO:0046856">
    <property type="term" value="P:phosphatidylinositol dephosphorylation"/>
    <property type="evidence" value="ECO:0000318"/>
    <property type="project" value="GO_Central"/>
</dbReference>
<dbReference type="RefSeq" id="XP_009009545.1">
    <property type="nucleotide sequence ID" value="XM_009011297.1"/>
</dbReference>
<protein>
    <recommendedName>
        <fullName evidence="4 11">Phosphatidylinositol-4,5-bisphosphate 4-phosphatase</fullName>
        <ecNumber evidence="4 11">3.1.3.78</ecNumber>
    </recommendedName>
</protein>
<dbReference type="EC" id="3.1.3.78" evidence="4 11"/>
<keyword evidence="10 11" id="KW-0458">Lysosome</keyword>
<evidence type="ECO:0000256" key="9">
    <source>
        <dbReference type="ARBA" id="ARBA00023136"/>
    </source>
</evidence>
<evidence type="ECO:0000313" key="12">
    <source>
        <dbReference type="EMBL" id="ESO12825.1"/>
    </source>
</evidence>
<reference evidence="12 14" key="2">
    <citation type="journal article" date="2013" name="Nature">
        <title>Insights into bilaterian evolution from three spiralian genomes.</title>
        <authorList>
            <person name="Simakov O."/>
            <person name="Marletaz F."/>
            <person name="Cho S.J."/>
            <person name="Edsinger-Gonzales E."/>
            <person name="Havlak P."/>
            <person name="Hellsten U."/>
            <person name="Kuo D.H."/>
            <person name="Larsson T."/>
            <person name="Lv J."/>
            <person name="Arendt D."/>
            <person name="Savage R."/>
            <person name="Osoegawa K."/>
            <person name="de Jong P."/>
            <person name="Grimwood J."/>
            <person name="Chapman J.A."/>
            <person name="Shapiro H."/>
            <person name="Aerts A."/>
            <person name="Otillar R.P."/>
            <person name="Terry A.Y."/>
            <person name="Boore J.L."/>
            <person name="Grigoriev I.V."/>
            <person name="Lindberg D.R."/>
            <person name="Seaver E.C."/>
            <person name="Weisblat D.A."/>
            <person name="Putnam N.H."/>
            <person name="Rokhsar D.S."/>
        </authorList>
    </citation>
    <scope>NUCLEOTIDE SEQUENCE</scope>
</reference>
<dbReference type="InterPro" id="IPR019178">
    <property type="entry name" value="PtdIns-P2-Ptase"/>
</dbReference>
<keyword evidence="14" id="KW-1185">Reference proteome</keyword>
<dbReference type="FunCoup" id="T1FPJ1">
    <property type="interactions" value="883"/>
</dbReference>
<evidence type="ECO:0000256" key="7">
    <source>
        <dbReference type="ARBA" id="ARBA00022801"/>
    </source>
</evidence>
<evidence type="ECO:0000313" key="14">
    <source>
        <dbReference type="Proteomes" id="UP000015101"/>
    </source>
</evidence>